<gene>
    <name evidence="2" type="primary">106090815</name>
</gene>
<organism evidence="2 3">
    <name type="scientific">Stomoxys calcitrans</name>
    <name type="common">Stable fly</name>
    <name type="synonym">Conops calcitrans</name>
    <dbReference type="NCBI Taxonomy" id="35570"/>
    <lineage>
        <taxon>Eukaryota</taxon>
        <taxon>Metazoa</taxon>
        <taxon>Ecdysozoa</taxon>
        <taxon>Arthropoda</taxon>
        <taxon>Hexapoda</taxon>
        <taxon>Insecta</taxon>
        <taxon>Pterygota</taxon>
        <taxon>Neoptera</taxon>
        <taxon>Endopterygota</taxon>
        <taxon>Diptera</taxon>
        <taxon>Brachycera</taxon>
        <taxon>Muscomorpha</taxon>
        <taxon>Muscoidea</taxon>
        <taxon>Muscidae</taxon>
        <taxon>Stomoxys</taxon>
    </lineage>
</organism>
<evidence type="ECO:0008006" key="4">
    <source>
        <dbReference type="Google" id="ProtNLM"/>
    </source>
</evidence>
<evidence type="ECO:0000313" key="3">
    <source>
        <dbReference type="Proteomes" id="UP000095300"/>
    </source>
</evidence>
<dbReference type="AlphaFoldDB" id="A0A1I8Q283"/>
<accession>A0A1I8Q283</accession>
<proteinExistence type="predicted"/>
<feature type="transmembrane region" description="Helical" evidence="1">
    <location>
        <begin position="7"/>
        <end position="25"/>
    </location>
</feature>
<sequence length="169" mass="18326">MPCLTLPLFIIKISSLMLFIATLTLKTWDIATLYGQFNSHCIAGWEITDKVGPHLMLIMMSWMPDLAFILCIGIGMAFEKCNMGADTGTIAYNVIVGISCLCSMFYITAIEDCGNDAIPIVKGVALLSALAGALHLINGAVCLIFLPPEERKIRARRPQNSETSSLAAL</sequence>
<evidence type="ECO:0000256" key="1">
    <source>
        <dbReference type="SAM" id="Phobius"/>
    </source>
</evidence>
<dbReference type="EnsemblMetazoa" id="SCAU013188-RA">
    <property type="protein sequence ID" value="SCAU013188-PA"/>
    <property type="gene ID" value="SCAU013188"/>
</dbReference>
<keyword evidence="1" id="KW-0812">Transmembrane</keyword>
<protein>
    <recommendedName>
        <fullName evidence="4">MARVEL domain-containing protein</fullName>
    </recommendedName>
</protein>
<keyword evidence="3" id="KW-1185">Reference proteome</keyword>
<feature type="transmembrane region" description="Helical" evidence="1">
    <location>
        <begin position="55"/>
        <end position="78"/>
    </location>
</feature>
<feature type="transmembrane region" description="Helical" evidence="1">
    <location>
        <begin position="90"/>
        <end position="108"/>
    </location>
</feature>
<name>A0A1I8Q283_STOCA</name>
<feature type="transmembrane region" description="Helical" evidence="1">
    <location>
        <begin position="120"/>
        <end position="146"/>
    </location>
</feature>
<evidence type="ECO:0000313" key="2">
    <source>
        <dbReference type="EnsemblMetazoa" id="SCAU013188-PA"/>
    </source>
</evidence>
<dbReference type="VEuPathDB" id="VectorBase:SCAU013188"/>
<keyword evidence="1" id="KW-1133">Transmembrane helix</keyword>
<dbReference type="Proteomes" id="UP000095300">
    <property type="component" value="Unassembled WGS sequence"/>
</dbReference>
<dbReference type="OrthoDB" id="8010151at2759"/>
<keyword evidence="1" id="KW-0472">Membrane</keyword>
<dbReference type="KEGG" id="scac:106090815"/>
<reference evidence="2" key="1">
    <citation type="submission" date="2020-05" db="UniProtKB">
        <authorList>
            <consortium name="EnsemblMetazoa"/>
        </authorList>
    </citation>
    <scope>IDENTIFICATION</scope>
    <source>
        <strain evidence="2">USDA</strain>
    </source>
</reference>